<evidence type="ECO:0000313" key="1">
    <source>
        <dbReference type="EMBL" id="KAF7811679.1"/>
    </source>
</evidence>
<name>A0A834T863_9FABA</name>
<keyword evidence="2" id="KW-1185">Reference proteome</keyword>
<dbReference type="Proteomes" id="UP000634136">
    <property type="component" value="Unassembled WGS sequence"/>
</dbReference>
<protein>
    <submittedName>
        <fullName evidence="1">Uncharacterized protein</fullName>
    </submittedName>
</protein>
<dbReference type="EMBL" id="JAAIUW010000010">
    <property type="protein sequence ID" value="KAF7811679.1"/>
    <property type="molecule type" value="Genomic_DNA"/>
</dbReference>
<organism evidence="1 2">
    <name type="scientific">Senna tora</name>
    <dbReference type="NCBI Taxonomy" id="362788"/>
    <lineage>
        <taxon>Eukaryota</taxon>
        <taxon>Viridiplantae</taxon>
        <taxon>Streptophyta</taxon>
        <taxon>Embryophyta</taxon>
        <taxon>Tracheophyta</taxon>
        <taxon>Spermatophyta</taxon>
        <taxon>Magnoliopsida</taxon>
        <taxon>eudicotyledons</taxon>
        <taxon>Gunneridae</taxon>
        <taxon>Pentapetalae</taxon>
        <taxon>rosids</taxon>
        <taxon>fabids</taxon>
        <taxon>Fabales</taxon>
        <taxon>Fabaceae</taxon>
        <taxon>Caesalpinioideae</taxon>
        <taxon>Cassia clade</taxon>
        <taxon>Senna</taxon>
    </lineage>
</organism>
<proteinExistence type="predicted"/>
<comment type="caution">
    <text evidence="1">The sequence shown here is derived from an EMBL/GenBank/DDBJ whole genome shotgun (WGS) entry which is preliminary data.</text>
</comment>
<sequence length="344" mass="37640">MHFTLSATISRRNRYTARRCMTGGPRKPCHKPFSFRLSVAARSAEREQGSLNRYNAAAAHAVSDGITPESPTAAVSFSCSTTLLGLTERGFDLSALCANAFQLTFGGFKAQFQCAGIMGFGLSSPVALDWWPSRHKFRRRWSSLTEPSPSEPPGYFIGIFAGERIAISFNRKFSLFLGTLFHATGGMQLLRGALDDVSGHSWRSCSSVHDGSLSTVAGTDLVALWTFCVTRWPAPLVTSDGRPPPSAVALRSEYVGWSMEAARWWLQWAALGIGLSALPMTVYCVEVMVNKLDTFLLVRALSPQMVELSHDKPMISSNGVHLSFVELLLSCIQLSHEGVLIVCR</sequence>
<dbReference type="AlphaFoldDB" id="A0A834T863"/>
<accession>A0A834T863</accession>
<gene>
    <name evidence="1" type="ORF">G2W53_032655</name>
</gene>
<evidence type="ECO:0000313" key="2">
    <source>
        <dbReference type="Proteomes" id="UP000634136"/>
    </source>
</evidence>
<reference evidence="1" key="1">
    <citation type="submission" date="2020-09" db="EMBL/GenBank/DDBJ databases">
        <title>Genome-Enabled Discovery of Anthraquinone Biosynthesis in Senna tora.</title>
        <authorList>
            <person name="Kang S.-H."/>
            <person name="Pandey R.P."/>
            <person name="Lee C.-M."/>
            <person name="Sim J.-S."/>
            <person name="Jeong J.-T."/>
            <person name="Choi B.-S."/>
            <person name="Jung M."/>
            <person name="Ginzburg D."/>
            <person name="Zhao K."/>
            <person name="Won S.Y."/>
            <person name="Oh T.-J."/>
            <person name="Yu Y."/>
            <person name="Kim N.-H."/>
            <person name="Lee O.R."/>
            <person name="Lee T.-H."/>
            <person name="Bashyal P."/>
            <person name="Kim T.-S."/>
            <person name="Lee W.-H."/>
            <person name="Kawkins C."/>
            <person name="Kim C.-K."/>
            <person name="Kim J.S."/>
            <person name="Ahn B.O."/>
            <person name="Rhee S.Y."/>
            <person name="Sohng J.K."/>
        </authorList>
    </citation>
    <scope>NUCLEOTIDE SEQUENCE</scope>
    <source>
        <tissue evidence="1">Leaf</tissue>
    </source>
</reference>